<gene>
    <name evidence="1" type="ORF">ACFPZF_17505</name>
</gene>
<comment type="caution">
    <text evidence="1">The sequence shown here is derived from an EMBL/GenBank/DDBJ whole genome shotgun (WGS) entry which is preliminary data.</text>
</comment>
<name>A0ABW0VEH2_9ACTN</name>
<dbReference type="EMBL" id="JBHSOC010000027">
    <property type="protein sequence ID" value="MFC5643149.1"/>
    <property type="molecule type" value="Genomic_DNA"/>
</dbReference>
<accession>A0ABW0VEH2</accession>
<sequence length="124" mass="12680">MSATSHARAAATGEPAPLDLTGLTPYTVGIIRLAESKGLRAADGGTYRGVRRITLNAGGKHGSFGTIQVGKASGRALRAELVHGNGGIERRAQGAVAVRALVKNERVHACPDGCTAHSAADCRP</sequence>
<proteinExistence type="predicted"/>
<evidence type="ECO:0000313" key="2">
    <source>
        <dbReference type="Proteomes" id="UP001596066"/>
    </source>
</evidence>
<organism evidence="1 2">
    <name type="scientific">Kitasatospora cinereorecta</name>
    <dbReference type="NCBI Taxonomy" id="285560"/>
    <lineage>
        <taxon>Bacteria</taxon>
        <taxon>Bacillati</taxon>
        <taxon>Actinomycetota</taxon>
        <taxon>Actinomycetes</taxon>
        <taxon>Kitasatosporales</taxon>
        <taxon>Streptomycetaceae</taxon>
        <taxon>Kitasatospora</taxon>
    </lineage>
</organism>
<protein>
    <submittedName>
        <fullName evidence="1">Uncharacterized protein</fullName>
    </submittedName>
</protein>
<keyword evidence="2" id="KW-1185">Reference proteome</keyword>
<dbReference type="RefSeq" id="WP_380198429.1">
    <property type="nucleotide sequence ID" value="NZ_JBHSOC010000027.1"/>
</dbReference>
<reference evidence="2" key="1">
    <citation type="journal article" date="2019" name="Int. J. Syst. Evol. Microbiol.">
        <title>The Global Catalogue of Microorganisms (GCM) 10K type strain sequencing project: providing services to taxonomists for standard genome sequencing and annotation.</title>
        <authorList>
            <consortium name="The Broad Institute Genomics Platform"/>
            <consortium name="The Broad Institute Genome Sequencing Center for Infectious Disease"/>
            <person name="Wu L."/>
            <person name="Ma J."/>
        </authorList>
    </citation>
    <scope>NUCLEOTIDE SEQUENCE [LARGE SCALE GENOMIC DNA]</scope>
    <source>
        <strain evidence="2">CGMCC 4.1622</strain>
    </source>
</reference>
<dbReference type="Proteomes" id="UP001596066">
    <property type="component" value="Unassembled WGS sequence"/>
</dbReference>
<evidence type="ECO:0000313" key="1">
    <source>
        <dbReference type="EMBL" id="MFC5643149.1"/>
    </source>
</evidence>